<proteinExistence type="predicted"/>
<accession>A0A1J5SJT9</accession>
<sequence>MFDAASAMAAGTAIFPQAPVVLEGGAAAGPRAEIERKAETMAALAARDTQRFARHLVRMFDEEGIQLGRAIVMALLPDGSVGVVGAHPDKIRVERLFVEDELLFHTFHTVVRQNDMVASAEICRRYLQESYGAAGNHGRMAVWRRYRALCDQMESLAGRLTLASGRLMSGALDFTATALAQ</sequence>
<gene>
    <name evidence="1" type="ORF">GALL_158380</name>
</gene>
<comment type="caution">
    <text evidence="1">The sequence shown here is derived from an EMBL/GenBank/DDBJ whole genome shotgun (WGS) entry which is preliminary data.</text>
</comment>
<evidence type="ECO:0000313" key="1">
    <source>
        <dbReference type="EMBL" id="OIR01980.1"/>
    </source>
</evidence>
<organism evidence="1">
    <name type="scientific">mine drainage metagenome</name>
    <dbReference type="NCBI Taxonomy" id="410659"/>
    <lineage>
        <taxon>unclassified sequences</taxon>
        <taxon>metagenomes</taxon>
        <taxon>ecological metagenomes</taxon>
    </lineage>
</organism>
<reference evidence="1" key="1">
    <citation type="submission" date="2016-10" db="EMBL/GenBank/DDBJ databases">
        <title>Sequence of Gallionella enrichment culture.</title>
        <authorList>
            <person name="Poehlein A."/>
            <person name="Muehling M."/>
            <person name="Daniel R."/>
        </authorList>
    </citation>
    <scope>NUCLEOTIDE SEQUENCE</scope>
</reference>
<dbReference type="AlphaFoldDB" id="A0A1J5SJT9"/>
<name>A0A1J5SJT9_9ZZZZ</name>
<dbReference type="EMBL" id="MLJW01000078">
    <property type="protein sequence ID" value="OIR01980.1"/>
    <property type="molecule type" value="Genomic_DNA"/>
</dbReference>
<protein>
    <submittedName>
        <fullName evidence="1">Uncharacterized protein</fullName>
    </submittedName>
</protein>